<dbReference type="AlphaFoldDB" id="A0A430RB35"/>
<evidence type="ECO:0008006" key="3">
    <source>
        <dbReference type="Google" id="ProtNLM"/>
    </source>
</evidence>
<sequence length="152" mass="16422">MGKPLLAPALRLLEEGKDGEALALLQGAQEDLPEAERLALLGFVEARKGNSSAYRALAWEAAQRAQTPLTLYHLGLALPPRAGALALEEALSRFQGDAKGEARLHLALAMALERLGRPEALAHAALARLKDPSPWTTLHHLRLELFFGITPL</sequence>
<gene>
    <name evidence="1" type="ORF">CSW50_02290</name>
</gene>
<organism evidence="1 2">
    <name type="scientific">Thermus scotoductus</name>
    <dbReference type="NCBI Taxonomy" id="37636"/>
    <lineage>
        <taxon>Bacteria</taxon>
        <taxon>Thermotogati</taxon>
        <taxon>Deinococcota</taxon>
        <taxon>Deinococci</taxon>
        <taxon>Thermales</taxon>
        <taxon>Thermaceae</taxon>
        <taxon>Thermus</taxon>
    </lineage>
</organism>
<name>A0A430RB35_THESC</name>
<feature type="non-terminal residue" evidence="1">
    <location>
        <position position="152"/>
    </location>
</feature>
<evidence type="ECO:0000313" key="1">
    <source>
        <dbReference type="EMBL" id="RTH04596.1"/>
    </source>
</evidence>
<dbReference type="Proteomes" id="UP000288082">
    <property type="component" value="Unassembled WGS sequence"/>
</dbReference>
<reference evidence="1 2" key="1">
    <citation type="journal article" date="2019" name="Extremophiles">
        <title>Biogeography of thermophiles and predominance of Thermus scotoductus in domestic water heaters.</title>
        <authorList>
            <person name="Wilpiszeski R.L."/>
            <person name="Zhang Z."/>
            <person name="House C.H."/>
        </authorList>
    </citation>
    <scope>NUCLEOTIDE SEQUENCE [LARGE SCALE GENOMIC DNA]</scope>
    <source>
        <strain evidence="1 2">38_S38</strain>
    </source>
</reference>
<dbReference type="EMBL" id="PELM01000046">
    <property type="protein sequence ID" value="RTH04596.1"/>
    <property type="molecule type" value="Genomic_DNA"/>
</dbReference>
<accession>A0A430RB35</accession>
<comment type="caution">
    <text evidence="1">The sequence shown here is derived from an EMBL/GenBank/DDBJ whole genome shotgun (WGS) entry which is preliminary data.</text>
</comment>
<proteinExistence type="predicted"/>
<evidence type="ECO:0000313" key="2">
    <source>
        <dbReference type="Proteomes" id="UP000288082"/>
    </source>
</evidence>
<protein>
    <recommendedName>
        <fullName evidence="3">Tetratricopeptide repeat domain protein</fullName>
    </recommendedName>
</protein>